<reference evidence="1 2" key="1">
    <citation type="submission" date="2015-02" db="EMBL/GenBank/DDBJ databases">
        <authorList>
            <person name="Ju K.-S."/>
            <person name="Doroghazi J.R."/>
            <person name="Metcalf W."/>
        </authorList>
    </citation>
    <scope>NUCLEOTIDE SEQUENCE [LARGE SCALE GENOMIC DNA]</scope>
    <source>
        <strain evidence="1 2">NRRL ISP-5550</strain>
    </source>
</reference>
<protein>
    <submittedName>
        <fullName evidence="1">Uncharacterized protein</fullName>
    </submittedName>
</protein>
<dbReference type="PATRIC" id="fig|68223.7.peg.3199"/>
<gene>
    <name evidence="1" type="ORF">VR44_06435</name>
</gene>
<dbReference type="EMBL" id="JZWV01000118">
    <property type="protein sequence ID" value="KJY37155.1"/>
    <property type="molecule type" value="Genomic_DNA"/>
</dbReference>
<sequence>MDTIEYKDEGDTIAVTVRMPKAEVAAERQEDEPESTAAQAVAFTHLANLFSENLRDSLSQAEAAADMALTYVARHGDDVHFVGRFVALSKIRHMMRQRWTTAPIPWAKLHSEGDWDTRLHEMIGRRILLEVHEDGLVPVAMEATAEGDVDVTASSDEKAARSLAPAYVVTPEQLADALPAKCTLGRKSAADILAALSAAGTTTATHDDVVEALRAEREGDE</sequence>
<evidence type="ECO:0000313" key="1">
    <source>
        <dbReference type="EMBL" id="KJY37155.1"/>
    </source>
</evidence>
<dbReference type="RefSeq" id="WP_045946400.1">
    <property type="nucleotide sequence ID" value="NZ_JZWV01000118.1"/>
</dbReference>
<keyword evidence="2" id="KW-1185">Reference proteome</keyword>
<dbReference type="Proteomes" id="UP000033551">
    <property type="component" value="Unassembled WGS sequence"/>
</dbReference>
<comment type="caution">
    <text evidence="1">The sequence shown here is derived from an EMBL/GenBank/DDBJ whole genome shotgun (WGS) entry which is preliminary data.</text>
</comment>
<name>A0A0F4JSK3_9ACTN</name>
<proteinExistence type="predicted"/>
<organism evidence="1 2">
    <name type="scientific">Streptomyces katrae</name>
    <dbReference type="NCBI Taxonomy" id="68223"/>
    <lineage>
        <taxon>Bacteria</taxon>
        <taxon>Bacillati</taxon>
        <taxon>Actinomycetota</taxon>
        <taxon>Actinomycetes</taxon>
        <taxon>Kitasatosporales</taxon>
        <taxon>Streptomycetaceae</taxon>
        <taxon>Streptomyces</taxon>
    </lineage>
</organism>
<evidence type="ECO:0000313" key="2">
    <source>
        <dbReference type="Proteomes" id="UP000033551"/>
    </source>
</evidence>
<dbReference type="AlphaFoldDB" id="A0A0F4JSK3"/>
<accession>A0A0F4JSK3</accession>